<comment type="caution">
    <text evidence="5">The sequence shown here is derived from an EMBL/GenBank/DDBJ whole genome shotgun (WGS) entry which is preliminary data.</text>
</comment>
<dbReference type="PANTHER" id="PTHR47219">
    <property type="entry name" value="RAB GTPASE-ACTIVATING PROTEIN 1-LIKE"/>
    <property type="match status" value="1"/>
</dbReference>
<organism evidence="5 6">
    <name type="scientific">Armadillidium nasatum</name>
    <dbReference type="NCBI Taxonomy" id="96803"/>
    <lineage>
        <taxon>Eukaryota</taxon>
        <taxon>Metazoa</taxon>
        <taxon>Ecdysozoa</taxon>
        <taxon>Arthropoda</taxon>
        <taxon>Crustacea</taxon>
        <taxon>Multicrustacea</taxon>
        <taxon>Malacostraca</taxon>
        <taxon>Eumalacostraca</taxon>
        <taxon>Peracarida</taxon>
        <taxon>Isopoda</taxon>
        <taxon>Oniscidea</taxon>
        <taxon>Crinocheta</taxon>
        <taxon>Armadillidiidae</taxon>
        <taxon>Armadillidium</taxon>
    </lineage>
</organism>
<evidence type="ECO:0000313" key="6">
    <source>
        <dbReference type="Proteomes" id="UP000326759"/>
    </source>
</evidence>
<dbReference type="PANTHER" id="PTHR47219:SF20">
    <property type="entry name" value="TBC1 DOMAIN FAMILY MEMBER 2B"/>
    <property type="match status" value="1"/>
</dbReference>
<reference evidence="5 6" key="1">
    <citation type="journal article" date="2019" name="PLoS Biol.">
        <title>Sex chromosomes control vertical transmission of feminizing Wolbachia symbionts in an isopod.</title>
        <authorList>
            <person name="Becking T."/>
            <person name="Chebbi M.A."/>
            <person name="Giraud I."/>
            <person name="Moumen B."/>
            <person name="Laverre T."/>
            <person name="Caubet Y."/>
            <person name="Peccoud J."/>
            <person name="Gilbert C."/>
            <person name="Cordaux R."/>
        </authorList>
    </citation>
    <scope>NUCLEOTIDE SEQUENCE [LARGE SCALE GENOMIC DNA]</scope>
    <source>
        <strain evidence="5">ANa2</strain>
        <tissue evidence="5">Whole body excluding digestive tract and cuticle</tissue>
    </source>
</reference>
<name>A0A5N5SY61_9CRUS</name>
<feature type="region of interest" description="Disordered" evidence="2">
    <location>
        <begin position="201"/>
        <end position="223"/>
    </location>
</feature>
<dbReference type="PROSITE" id="PS50086">
    <property type="entry name" value="TBC_RABGAP"/>
    <property type="match status" value="1"/>
</dbReference>
<keyword evidence="6" id="KW-1185">Reference proteome</keyword>
<dbReference type="SUPFAM" id="SSF50729">
    <property type="entry name" value="PH domain-like"/>
    <property type="match status" value="1"/>
</dbReference>
<keyword evidence="1" id="KW-0175">Coiled coil</keyword>
<evidence type="ECO:0000256" key="1">
    <source>
        <dbReference type="SAM" id="Coils"/>
    </source>
</evidence>
<protein>
    <submittedName>
        <fullName evidence="5">TBC1 domain family member 2B</fullName>
    </submittedName>
</protein>
<dbReference type="Gene3D" id="2.30.29.30">
    <property type="entry name" value="Pleckstrin-homology domain (PH domain)/Phosphotyrosine-binding domain (PTB)"/>
    <property type="match status" value="1"/>
</dbReference>
<proteinExistence type="predicted"/>
<dbReference type="PROSITE" id="PS50003">
    <property type="entry name" value="PH_DOMAIN"/>
    <property type="match status" value="1"/>
</dbReference>
<dbReference type="AlphaFoldDB" id="A0A5N5SY61"/>
<evidence type="ECO:0000259" key="4">
    <source>
        <dbReference type="PROSITE" id="PS50086"/>
    </source>
</evidence>
<dbReference type="Proteomes" id="UP000326759">
    <property type="component" value="Unassembled WGS sequence"/>
</dbReference>
<dbReference type="GO" id="GO:0031267">
    <property type="term" value="F:small GTPase binding"/>
    <property type="evidence" value="ECO:0007669"/>
    <property type="project" value="TreeGrafter"/>
</dbReference>
<evidence type="ECO:0000256" key="2">
    <source>
        <dbReference type="SAM" id="MobiDB-lite"/>
    </source>
</evidence>
<sequence>MEDLNNSGEGVEPEKSLKNEKSSKEFSKQYSIHGYLMKHNDKIFVKGLKSPGTVARKRWFVYSDATCKLYYYKSEKDPEPLGEIDIAIASLSYNVENSNNSLFTISSNGKDYTLEASSPQMRLYWLQQLQTARREFNERISLGNFKSGVTCIGRPESGLLQDCDPLPEPSPDPNHELNAIMSKSMDSAPKPESFIVPNVTCESEPASPRAPRSPILSPTSNNNFDKFSNRLRTSFRIRKPKFGKFTTDSPEEECKKCIQAQEELKLANERVSQLTDRCDAHKEAIILLQKDLESLQKGKITLEKLINHSVTDDDILTIFREKDRKIVELEHLLHQLKNSLASLTSDLRDSRIHNEHLQEKLDILTSLVESKDNAIVELSRDLEGCRNSSSHLQTKSGSSSSTFYSTSPVHSYPQTGTISICTQTSNVEYEDLLDKLDGYKCQNTFLNKEILDLNHIFRHRNEREQKLIAESSTWEAKFYQIQSKYLLLLNDLHSPQSTQHDSTVLSQLLQDIVESQGTADLRVVKRQGKGYNEYGFCVSVPETDILSKAEFLQKQSKANAWLAQQQKFSGISVNYESQWESFLAVNNAKELPQHPDLKYLIRDGIPYQYKGKVWRLLIEHNIGKYKASLSPTYYQDLLSRRNTTSTLDPAAKQIELDLLRTLPNNRHYESPYSDGIPKLRRVLLAV</sequence>
<dbReference type="OrthoDB" id="294251at2759"/>
<feature type="domain" description="PH" evidence="3">
    <location>
        <begin position="29"/>
        <end position="134"/>
    </location>
</feature>
<feature type="coiled-coil region" evidence="1">
    <location>
        <begin position="319"/>
        <end position="346"/>
    </location>
</feature>
<feature type="region of interest" description="Disordered" evidence="2">
    <location>
        <begin position="387"/>
        <end position="406"/>
    </location>
</feature>
<evidence type="ECO:0000259" key="3">
    <source>
        <dbReference type="PROSITE" id="PS50003"/>
    </source>
</evidence>
<dbReference type="SUPFAM" id="SSF47923">
    <property type="entry name" value="Ypt/Rab-GAP domain of gyp1p"/>
    <property type="match status" value="1"/>
</dbReference>
<accession>A0A5N5SY61</accession>
<dbReference type="Gene3D" id="1.10.287.1490">
    <property type="match status" value="1"/>
</dbReference>
<dbReference type="InterPro" id="IPR001849">
    <property type="entry name" value="PH_domain"/>
</dbReference>
<feature type="compositionally biased region" description="Basic and acidic residues" evidence="2">
    <location>
        <begin position="12"/>
        <end position="23"/>
    </location>
</feature>
<feature type="domain" description="Rab-GAP TBC" evidence="4">
    <location>
        <begin position="604"/>
        <end position="686"/>
    </location>
</feature>
<feature type="compositionally biased region" description="Low complexity" evidence="2">
    <location>
        <begin position="388"/>
        <end position="406"/>
    </location>
</feature>
<dbReference type="GO" id="GO:0005096">
    <property type="term" value="F:GTPase activator activity"/>
    <property type="evidence" value="ECO:0007669"/>
    <property type="project" value="TreeGrafter"/>
</dbReference>
<dbReference type="Pfam" id="PF00566">
    <property type="entry name" value="RabGAP-TBC"/>
    <property type="match status" value="1"/>
</dbReference>
<dbReference type="EMBL" id="SEYY01018830">
    <property type="protein sequence ID" value="KAB7498937.1"/>
    <property type="molecule type" value="Genomic_DNA"/>
</dbReference>
<feature type="region of interest" description="Disordered" evidence="2">
    <location>
        <begin position="1"/>
        <end position="23"/>
    </location>
</feature>
<dbReference type="Gene3D" id="1.10.8.270">
    <property type="entry name" value="putative rabgap domain of human tbc1 domain family member 14 like domains"/>
    <property type="match status" value="1"/>
</dbReference>
<dbReference type="InterPro" id="IPR035969">
    <property type="entry name" value="Rab-GAP_TBC_sf"/>
</dbReference>
<feature type="compositionally biased region" description="Low complexity" evidence="2">
    <location>
        <begin position="202"/>
        <end position="214"/>
    </location>
</feature>
<dbReference type="Pfam" id="PF00169">
    <property type="entry name" value="PH"/>
    <property type="match status" value="1"/>
</dbReference>
<dbReference type="SMART" id="SM00233">
    <property type="entry name" value="PH"/>
    <property type="match status" value="1"/>
</dbReference>
<feature type="coiled-coil region" evidence="1">
    <location>
        <begin position="257"/>
        <end position="284"/>
    </location>
</feature>
<dbReference type="InterPro" id="IPR050302">
    <property type="entry name" value="Rab_GAP_TBC_domain"/>
</dbReference>
<dbReference type="InterPro" id="IPR011993">
    <property type="entry name" value="PH-like_dom_sf"/>
</dbReference>
<dbReference type="InterPro" id="IPR000195">
    <property type="entry name" value="Rab-GAP-TBC_dom"/>
</dbReference>
<evidence type="ECO:0000313" key="5">
    <source>
        <dbReference type="EMBL" id="KAB7498937.1"/>
    </source>
</evidence>
<gene>
    <name evidence="5" type="primary">Tbc1d2b</name>
    <name evidence="5" type="ORF">Anas_03510</name>
</gene>